<keyword evidence="2" id="KW-1185">Reference proteome</keyword>
<dbReference type="Proteomes" id="UP000821865">
    <property type="component" value="Chromosome 5"/>
</dbReference>
<accession>A0ACB8CPB7</accession>
<evidence type="ECO:0000313" key="2">
    <source>
        <dbReference type="Proteomes" id="UP000821865"/>
    </source>
</evidence>
<protein>
    <submittedName>
        <fullName evidence="1">Uncharacterized protein</fullName>
    </submittedName>
</protein>
<reference evidence="1" key="1">
    <citation type="submission" date="2020-05" db="EMBL/GenBank/DDBJ databases">
        <title>Large-scale comparative analyses of tick genomes elucidate their genetic diversity and vector capacities.</title>
        <authorList>
            <person name="Jia N."/>
            <person name="Wang J."/>
            <person name="Shi W."/>
            <person name="Du L."/>
            <person name="Sun Y."/>
            <person name="Zhan W."/>
            <person name="Jiang J."/>
            <person name="Wang Q."/>
            <person name="Zhang B."/>
            <person name="Ji P."/>
            <person name="Sakyi L.B."/>
            <person name="Cui X."/>
            <person name="Yuan T."/>
            <person name="Jiang B."/>
            <person name="Yang W."/>
            <person name="Lam T.T.-Y."/>
            <person name="Chang Q."/>
            <person name="Ding S."/>
            <person name="Wang X."/>
            <person name="Zhu J."/>
            <person name="Ruan X."/>
            <person name="Zhao L."/>
            <person name="Wei J."/>
            <person name="Que T."/>
            <person name="Du C."/>
            <person name="Cheng J."/>
            <person name="Dai P."/>
            <person name="Han X."/>
            <person name="Huang E."/>
            <person name="Gao Y."/>
            <person name="Liu J."/>
            <person name="Shao H."/>
            <person name="Ye R."/>
            <person name="Li L."/>
            <person name="Wei W."/>
            <person name="Wang X."/>
            <person name="Wang C."/>
            <person name="Yang T."/>
            <person name="Huo Q."/>
            <person name="Li W."/>
            <person name="Guo W."/>
            <person name="Chen H."/>
            <person name="Zhou L."/>
            <person name="Ni X."/>
            <person name="Tian J."/>
            <person name="Zhou Y."/>
            <person name="Sheng Y."/>
            <person name="Liu T."/>
            <person name="Pan Y."/>
            <person name="Xia L."/>
            <person name="Li J."/>
            <person name="Zhao F."/>
            <person name="Cao W."/>
        </authorList>
    </citation>
    <scope>NUCLEOTIDE SEQUENCE</scope>
    <source>
        <strain evidence="1">Dsil-2018</strain>
    </source>
</reference>
<evidence type="ECO:0000313" key="1">
    <source>
        <dbReference type="EMBL" id="KAH7948867.1"/>
    </source>
</evidence>
<organism evidence="1 2">
    <name type="scientific">Dermacentor silvarum</name>
    <name type="common">Tick</name>
    <dbReference type="NCBI Taxonomy" id="543639"/>
    <lineage>
        <taxon>Eukaryota</taxon>
        <taxon>Metazoa</taxon>
        <taxon>Ecdysozoa</taxon>
        <taxon>Arthropoda</taxon>
        <taxon>Chelicerata</taxon>
        <taxon>Arachnida</taxon>
        <taxon>Acari</taxon>
        <taxon>Parasitiformes</taxon>
        <taxon>Ixodida</taxon>
        <taxon>Ixodoidea</taxon>
        <taxon>Ixodidae</taxon>
        <taxon>Rhipicephalinae</taxon>
        <taxon>Dermacentor</taxon>
    </lineage>
</organism>
<proteinExistence type="predicted"/>
<gene>
    <name evidence="1" type="ORF">HPB49_002829</name>
</gene>
<name>A0ACB8CPB7_DERSI</name>
<sequence length="718" mass="80783">MSKALLASINRRGYKGWRTSRMCIPCTKDSSTRCQLLERCHDFNEILLDAGLELREDSLGKHSGDVCIGVVRASSCGHVFSSCKDLRKRRALKLVKYLLSKHHCITALELNSNARQSRSLLVVLKNCRSLKSLTVCTVDRTKDAAFLTKVINSFFQLDELAFKAYHCDREWNWRTTHIRENSLNLYVHRLTTLNVTDLQMSFEEASRFTGTLIQNNTITDLTVGCCVFDDHSELFAQYLGKKDSTLRKLTLKSMAEFYTYVSLATLVEAMCKMTSLEELNVDILLCCENLVRTVALFARMATTSKTLRRLRLPSTVYNYCRSCASYHTAYIDPNSAQCMQPWLAALQSSEFVLSELCIDLRGFSEVECHAFFYAVADNSILSSVTVNTIDHGQRINYICGTIWYCNLVDRVTIKDLYIDQENIKVILYCPEITTATIGVSHLVCKEGNLLPVRWALKVISHCLHITSLRVNCDRFDRTAFSALAACLRGPSALTDVDIDLGSRWTEVAEEERRDVEAKLVSSLASNTNLARLSLRGALLSSNDLNLLADGARKSRYLTDFYLNPACISGDVNGGSCTWHAAERLNTVPVYTNIVLATMQDIMRHNIALVEAAVKYVLSEGETDTGARVVEVMRSHPRFLELVLEATGGSKTKAKMMIRRALQRVRRISLHEFMRLAGVVREKVQCLDSLGAGTQLCHLSVDCWLHIRSFLKIADVVQA</sequence>
<comment type="caution">
    <text evidence="1">The sequence shown here is derived from an EMBL/GenBank/DDBJ whole genome shotgun (WGS) entry which is preliminary data.</text>
</comment>
<dbReference type="EMBL" id="CM023474">
    <property type="protein sequence ID" value="KAH7948867.1"/>
    <property type="molecule type" value="Genomic_DNA"/>
</dbReference>